<gene>
    <name evidence="2" type="ORF">BN2614_LOCUS4</name>
</gene>
<feature type="region of interest" description="Disordered" evidence="1">
    <location>
        <begin position="92"/>
        <end position="111"/>
    </location>
</feature>
<feature type="non-terminal residue" evidence="2">
    <location>
        <position position="1"/>
    </location>
</feature>
<evidence type="ECO:0000313" key="2">
    <source>
        <dbReference type="EMBL" id="VCW79342.1"/>
    </source>
</evidence>
<evidence type="ECO:0000313" key="3">
    <source>
        <dbReference type="Proteomes" id="UP000269945"/>
    </source>
</evidence>
<feature type="region of interest" description="Disordered" evidence="1">
    <location>
        <begin position="1"/>
        <end position="22"/>
    </location>
</feature>
<comment type="caution">
    <text evidence="2">The sequence shown here is derived from an EMBL/GenBank/DDBJ whole genome shotgun (WGS) entry which is preliminary data.</text>
</comment>
<dbReference type="Proteomes" id="UP000269945">
    <property type="component" value="Unassembled WGS sequence"/>
</dbReference>
<reference evidence="2 3" key="1">
    <citation type="submission" date="2018-10" db="EMBL/GenBank/DDBJ databases">
        <authorList>
            <person name="Ekblom R."/>
            <person name="Jareborg N."/>
        </authorList>
    </citation>
    <scope>NUCLEOTIDE SEQUENCE [LARGE SCALE GENOMIC DNA]</scope>
    <source>
        <tissue evidence="2">Muscle</tissue>
    </source>
</reference>
<dbReference type="AlphaFoldDB" id="A0A9X9LQN4"/>
<accession>A0A9X9LQN4</accession>
<keyword evidence="3" id="KW-1185">Reference proteome</keyword>
<evidence type="ECO:0000256" key="1">
    <source>
        <dbReference type="SAM" id="MobiDB-lite"/>
    </source>
</evidence>
<proteinExistence type="predicted"/>
<protein>
    <submittedName>
        <fullName evidence="2">Uncharacterized protein</fullName>
    </submittedName>
</protein>
<organism evidence="2 3">
    <name type="scientific">Gulo gulo</name>
    <name type="common">Wolverine</name>
    <name type="synonym">Gluton</name>
    <dbReference type="NCBI Taxonomy" id="48420"/>
    <lineage>
        <taxon>Eukaryota</taxon>
        <taxon>Metazoa</taxon>
        <taxon>Chordata</taxon>
        <taxon>Craniata</taxon>
        <taxon>Vertebrata</taxon>
        <taxon>Euteleostomi</taxon>
        <taxon>Mammalia</taxon>
        <taxon>Eutheria</taxon>
        <taxon>Laurasiatheria</taxon>
        <taxon>Carnivora</taxon>
        <taxon>Caniformia</taxon>
        <taxon>Musteloidea</taxon>
        <taxon>Mustelidae</taxon>
        <taxon>Guloninae</taxon>
        <taxon>Gulo</taxon>
    </lineage>
</organism>
<dbReference type="EMBL" id="CYRY02011794">
    <property type="protein sequence ID" value="VCW79342.1"/>
    <property type="molecule type" value="Genomic_DNA"/>
</dbReference>
<name>A0A9X9LQN4_GULGU</name>
<sequence>MAGKGEEQGAGVKSHPGGGKALLARKYSGRSVNKQKWRRSLVLLAGWRPEAEGTPSVELGQVMGPQREQYLPQAPCMADGIQLAPLGAPAQGLLDVRSGESPPGQRASPGG</sequence>